<reference evidence="1" key="1">
    <citation type="submission" date="2021-01" db="EMBL/GenBank/DDBJ databases">
        <authorList>
            <consortium name="Genoscope - CEA"/>
            <person name="William W."/>
        </authorList>
    </citation>
    <scope>NUCLEOTIDE SEQUENCE</scope>
</reference>
<evidence type="ECO:0000313" key="1">
    <source>
        <dbReference type="EMBL" id="CAD8121976.1"/>
    </source>
</evidence>
<name>A0A8S1R1N4_9CILI</name>
<proteinExistence type="predicted"/>
<accession>A0A8S1R1N4</accession>
<dbReference type="InterPro" id="IPR038884">
    <property type="entry name" value="CFAP61"/>
</dbReference>
<gene>
    <name evidence="1" type="ORF">PSON_ATCC_30995.1.T1350119</name>
</gene>
<keyword evidence="2" id="KW-1185">Reference proteome</keyword>
<dbReference type="OrthoDB" id="382863at2759"/>
<sequence>MDKTCIMLEIHDRILFPDIFHEFNFVRSRAFPHFKKQKWDWTWTLDQDQRERMGAILDDRDPYDQNQALFSLAMLTKKQLSSVKVSNNLRIVVVGASDTGLSFIESLLTIKDINFTNIILLAPGGLLTMQIKHEFERLKAMSTNYTLEELRTLMLNARVLSCRCQDGQIRQKRKQNKD</sequence>
<protein>
    <submittedName>
        <fullName evidence="1">Uncharacterized protein</fullName>
    </submittedName>
</protein>
<dbReference type="AlphaFoldDB" id="A0A8S1R1N4"/>
<organism evidence="1 2">
    <name type="scientific">Paramecium sonneborni</name>
    <dbReference type="NCBI Taxonomy" id="65129"/>
    <lineage>
        <taxon>Eukaryota</taxon>
        <taxon>Sar</taxon>
        <taxon>Alveolata</taxon>
        <taxon>Ciliophora</taxon>
        <taxon>Intramacronucleata</taxon>
        <taxon>Oligohymenophorea</taxon>
        <taxon>Peniculida</taxon>
        <taxon>Parameciidae</taxon>
        <taxon>Paramecium</taxon>
    </lineage>
</organism>
<dbReference type="PANTHER" id="PTHR21178:SF8">
    <property type="entry name" value="CILIA- AND FLAGELLA-ASSOCIATED PROTEIN 61"/>
    <property type="match status" value="1"/>
</dbReference>
<comment type="caution">
    <text evidence="1">The sequence shown here is derived from an EMBL/GenBank/DDBJ whole genome shotgun (WGS) entry which is preliminary data.</text>
</comment>
<dbReference type="Proteomes" id="UP000692954">
    <property type="component" value="Unassembled WGS sequence"/>
</dbReference>
<dbReference type="PANTHER" id="PTHR21178">
    <property type="entry name" value="CILIA- AND FLAGELLA-ASSOCIATED PROTEIN 61"/>
    <property type="match status" value="1"/>
</dbReference>
<dbReference type="EMBL" id="CAJJDN010000135">
    <property type="protein sequence ID" value="CAD8121976.1"/>
    <property type="molecule type" value="Genomic_DNA"/>
</dbReference>
<evidence type="ECO:0000313" key="2">
    <source>
        <dbReference type="Proteomes" id="UP000692954"/>
    </source>
</evidence>